<evidence type="ECO:0000313" key="2">
    <source>
        <dbReference type="EMBL" id="TVO78591.1"/>
    </source>
</evidence>
<dbReference type="GO" id="GO:0004792">
    <property type="term" value="F:thiosulfate-cyanide sulfurtransferase activity"/>
    <property type="evidence" value="ECO:0007669"/>
    <property type="project" value="InterPro"/>
</dbReference>
<dbReference type="Proteomes" id="UP000318349">
    <property type="component" value="Unassembled WGS sequence"/>
</dbReference>
<accession>A0A557SME0</accession>
<sequence>MSKSSHDLVVEAKNLIQEVSLEGARQLIQDGAVVLDVREPEEFSAGHVPGAMNIPRGLLEFKLASVPELNDPNRPILVYCKTSGRAALATAVMQVMGVSSAVSLTGGFDAWVGGGLPVDQPAAIDFE</sequence>
<dbReference type="PANTHER" id="PTHR45431">
    <property type="entry name" value="RHODANESE-LIKE DOMAIN-CONTAINING PROTEIN 15, CHLOROPLASTIC"/>
    <property type="match status" value="1"/>
</dbReference>
<dbReference type="PANTHER" id="PTHR45431:SF3">
    <property type="entry name" value="RHODANESE-LIKE DOMAIN-CONTAINING PROTEIN 15, CHLOROPLASTIC"/>
    <property type="match status" value="1"/>
</dbReference>
<dbReference type="PROSITE" id="PS00380">
    <property type="entry name" value="RHODANESE_1"/>
    <property type="match status" value="1"/>
</dbReference>
<dbReference type="InterPro" id="IPR001763">
    <property type="entry name" value="Rhodanese-like_dom"/>
</dbReference>
<gene>
    <name evidence="2" type="ORF">FHP89_05215</name>
</gene>
<dbReference type="Gene3D" id="3.40.250.10">
    <property type="entry name" value="Rhodanese-like domain"/>
    <property type="match status" value="1"/>
</dbReference>
<dbReference type="Pfam" id="PF00581">
    <property type="entry name" value="Rhodanese"/>
    <property type="match status" value="1"/>
</dbReference>
<dbReference type="PROSITE" id="PS50206">
    <property type="entry name" value="RHODANESE_3"/>
    <property type="match status" value="1"/>
</dbReference>
<dbReference type="SMART" id="SM00450">
    <property type="entry name" value="RHOD"/>
    <property type="match status" value="1"/>
</dbReference>
<reference evidence="2 3" key="1">
    <citation type="submission" date="2019-07" db="EMBL/GenBank/DDBJ databases">
        <title>The pathways for chlorine oxyanion respiration interact through the shared metabolite chlorate.</title>
        <authorList>
            <person name="Barnum T.P."/>
            <person name="Cheng Y."/>
            <person name="Hill K.A."/>
            <person name="Lucas L.N."/>
            <person name="Carlson H.K."/>
            <person name="Coates J.D."/>
        </authorList>
    </citation>
    <scope>NUCLEOTIDE SEQUENCE [LARGE SCALE GENOMIC DNA]</scope>
    <source>
        <strain evidence="2 3">SFB-1</strain>
    </source>
</reference>
<dbReference type="InterPro" id="IPR001307">
    <property type="entry name" value="Thiosulphate_STrfase_CS"/>
</dbReference>
<dbReference type="CDD" id="cd00158">
    <property type="entry name" value="RHOD"/>
    <property type="match status" value="1"/>
</dbReference>
<organism evidence="2 3">
    <name type="scientific">Denitromonas halophila</name>
    <dbReference type="NCBI Taxonomy" id="1629404"/>
    <lineage>
        <taxon>Bacteria</taxon>
        <taxon>Pseudomonadati</taxon>
        <taxon>Pseudomonadota</taxon>
        <taxon>Betaproteobacteria</taxon>
        <taxon>Rhodocyclales</taxon>
        <taxon>Zoogloeaceae</taxon>
        <taxon>Denitromonas</taxon>
    </lineage>
</organism>
<evidence type="ECO:0000259" key="1">
    <source>
        <dbReference type="PROSITE" id="PS50206"/>
    </source>
</evidence>
<dbReference type="InterPro" id="IPR036873">
    <property type="entry name" value="Rhodanese-like_dom_sf"/>
</dbReference>
<name>A0A557SME0_9RHOO</name>
<evidence type="ECO:0000313" key="3">
    <source>
        <dbReference type="Proteomes" id="UP000318349"/>
    </source>
</evidence>
<dbReference type="InterPro" id="IPR052367">
    <property type="entry name" value="Thiosulfate_ST/Rhodanese-like"/>
</dbReference>
<dbReference type="AlphaFoldDB" id="A0A557SME0"/>
<protein>
    <recommendedName>
        <fullName evidence="1">Rhodanese domain-containing protein</fullName>
    </recommendedName>
</protein>
<proteinExistence type="predicted"/>
<feature type="domain" description="Rhodanese" evidence="1">
    <location>
        <begin position="28"/>
        <end position="120"/>
    </location>
</feature>
<dbReference type="SUPFAM" id="SSF52821">
    <property type="entry name" value="Rhodanese/Cell cycle control phosphatase"/>
    <property type="match status" value="1"/>
</dbReference>
<dbReference type="EMBL" id="VMNI01000005">
    <property type="protein sequence ID" value="TVO78591.1"/>
    <property type="molecule type" value="Genomic_DNA"/>
</dbReference>
<comment type="caution">
    <text evidence="2">The sequence shown here is derived from an EMBL/GenBank/DDBJ whole genome shotgun (WGS) entry which is preliminary data.</text>
</comment>